<protein>
    <submittedName>
        <fullName evidence="3">Glycosyltransferase</fullName>
    </submittedName>
</protein>
<evidence type="ECO:0000256" key="1">
    <source>
        <dbReference type="ARBA" id="ARBA00022679"/>
    </source>
</evidence>
<keyword evidence="1" id="KW-0808">Transferase</keyword>
<proteinExistence type="predicted"/>
<dbReference type="Pfam" id="PF00534">
    <property type="entry name" value="Glycos_transf_1"/>
    <property type="match status" value="1"/>
</dbReference>
<name>A0ABT3MT65_9GAMM</name>
<keyword evidence="4" id="KW-1185">Reference proteome</keyword>
<dbReference type="Proteomes" id="UP001209854">
    <property type="component" value="Unassembled WGS sequence"/>
</dbReference>
<dbReference type="EMBL" id="JAPFCC010000001">
    <property type="protein sequence ID" value="MCW7552194.1"/>
    <property type="molecule type" value="Genomic_DNA"/>
</dbReference>
<dbReference type="SUPFAM" id="SSF53756">
    <property type="entry name" value="UDP-Glycosyltransferase/glycogen phosphorylase"/>
    <property type="match status" value="1"/>
</dbReference>
<gene>
    <name evidence="3" type="ORF">NX722_05935</name>
</gene>
<evidence type="ECO:0000313" key="4">
    <source>
        <dbReference type="Proteomes" id="UP001209854"/>
    </source>
</evidence>
<dbReference type="InterPro" id="IPR001296">
    <property type="entry name" value="Glyco_trans_1"/>
</dbReference>
<dbReference type="RefSeq" id="WP_262567176.1">
    <property type="nucleotide sequence ID" value="NZ_JAPFCC010000001.1"/>
</dbReference>
<comment type="caution">
    <text evidence="3">The sequence shown here is derived from an EMBL/GenBank/DDBJ whole genome shotgun (WGS) entry which is preliminary data.</text>
</comment>
<feature type="domain" description="Glycosyl transferase family 1" evidence="2">
    <location>
        <begin position="227"/>
        <end position="373"/>
    </location>
</feature>
<dbReference type="Gene3D" id="3.40.50.2000">
    <property type="entry name" value="Glycogen Phosphorylase B"/>
    <property type="match status" value="2"/>
</dbReference>
<organism evidence="3 4">
    <name type="scientific">Endozoicomonas gorgoniicola</name>
    <dbReference type="NCBI Taxonomy" id="1234144"/>
    <lineage>
        <taxon>Bacteria</taxon>
        <taxon>Pseudomonadati</taxon>
        <taxon>Pseudomonadota</taxon>
        <taxon>Gammaproteobacteria</taxon>
        <taxon>Oceanospirillales</taxon>
        <taxon>Endozoicomonadaceae</taxon>
        <taxon>Endozoicomonas</taxon>
    </lineage>
</organism>
<sequence length="384" mass="44392">MSKSFCFIIDDSILTTHHGVRRYIFSIAESLKVYNYKVEFLKKNKDKWDSIVFNDNYFINNGFQSDIKFADSRSEILSKLKNAKLNKYFDGISTESVNYETRSFSSDFLYDICILCAPWVYKSQNLPKSKKTYCIAYDVIPNRYYFAKPSDEGLKSFAAEHSNGYTWADDVADGILCISDETKRQCEIFGFGQKKGLKVIPTILPNGFEKQKINCDDDSICKTVILAAPFDERKGLKLIPDLVNSGDFTKLIIFGRPRCDLKLVQDFYEKIDLNEIEWWFDICTEKQIELYSRSQLLIFPSISEGLGLPILEAYACGVSTLVSDTQPLNRLVFEGDLLDKELVKARQQVRQRSNERIDKIKFSTHAKKRWGSNNLIKWVEDYDI</sequence>
<dbReference type="PANTHER" id="PTHR46401">
    <property type="entry name" value="GLYCOSYLTRANSFERASE WBBK-RELATED"/>
    <property type="match status" value="1"/>
</dbReference>
<evidence type="ECO:0000313" key="3">
    <source>
        <dbReference type="EMBL" id="MCW7552194.1"/>
    </source>
</evidence>
<evidence type="ECO:0000259" key="2">
    <source>
        <dbReference type="Pfam" id="PF00534"/>
    </source>
</evidence>
<reference evidence="3 4" key="1">
    <citation type="submission" date="2022-10" db="EMBL/GenBank/DDBJ databases">
        <title>High-quality genome sequences of two octocoral-associated bacteria, Endozoicomonas euniceicola EF212 and Endozoicomonas gorgoniicola PS125.</title>
        <authorList>
            <person name="Chiou Y.-J."/>
            <person name="Chen Y.-H."/>
        </authorList>
    </citation>
    <scope>NUCLEOTIDE SEQUENCE [LARGE SCALE GENOMIC DNA]</scope>
    <source>
        <strain evidence="3 4">PS125</strain>
    </source>
</reference>
<accession>A0ABT3MT65</accession>
<dbReference type="PANTHER" id="PTHR46401:SF2">
    <property type="entry name" value="GLYCOSYLTRANSFERASE WBBK-RELATED"/>
    <property type="match status" value="1"/>
</dbReference>